<dbReference type="InterPro" id="IPR003593">
    <property type="entry name" value="AAA+_ATPase"/>
</dbReference>
<dbReference type="Pfam" id="PF13304">
    <property type="entry name" value="AAA_21"/>
    <property type="match status" value="1"/>
</dbReference>
<reference evidence="2 3" key="1">
    <citation type="submission" date="2023-10" db="EMBL/GenBank/DDBJ databases">
        <title>Marimonas sp. nov. isolated from tidal mud flat.</title>
        <authorList>
            <person name="Jaincy N.J."/>
            <person name="Srinivasan S."/>
            <person name="Lee S.-S."/>
        </authorList>
    </citation>
    <scope>NUCLEOTIDE SEQUENCE [LARGE SCALE GENOMIC DNA]</scope>
    <source>
        <strain evidence="2 3">MJ-SS3</strain>
    </source>
</reference>
<dbReference type="SUPFAM" id="SSF52540">
    <property type="entry name" value="P-loop containing nucleoside triphosphate hydrolases"/>
    <property type="match status" value="1"/>
</dbReference>
<accession>A0ABU3U7N2</accession>
<keyword evidence="3" id="KW-1185">Reference proteome</keyword>
<dbReference type="InterPro" id="IPR027417">
    <property type="entry name" value="P-loop_NTPase"/>
</dbReference>
<dbReference type="PANTHER" id="PTHR43581:SF2">
    <property type="entry name" value="EXCINUCLEASE ATPASE SUBUNIT"/>
    <property type="match status" value="1"/>
</dbReference>
<gene>
    <name evidence="2" type="ORF">RXV94_09105</name>
</gene>
<evidence type="ECO:0000259" key="1">
    <source>
        <dbReference type="SMART" id="SM00382"/>
    </source>
</evidence>
<proteinExistence type="predicted"/>
<name>A0ABU3U7N2_9FLAO</name>
<dbReference type="PANTHER" id="PTHR43581">
    <property type="entry name" value="ATP/GTP PHOSPHATASE"/>
    <property type="match status" value="1"/>
</dbReference>
<dbReference type="InterPro" id="IPR051396">
    <property type="entry name" value="Bact_Antivir_Def_Nuclease"/>
</dbReference>
<dbReference type="Gene3D" id="3.40.50.300">
    <property type="entry name" value="P-loop containing nucleotide triphosphate hydrolases"/>
    <property type="match status" value="2"/>
</dbReference>
<dbReference type="SMART" id="SM00382">
    <property type="entry name" value="AAA"/>
    <property type="match status" value="1"/>
</dbReference>
<feature type="domain" description="AAA+ ATPase" evidence="1">
    <location>
        <begin position="22"/>
        <end position="303"/>
    </location>
</feature>
<evidence type="ECO:0000313" key="3">
    <source>
        <dbReference type="Proteomes" id="UP001268651"/>
    </source>
</evidence>
<sequence length="395" mass="44822">MELTKIKIEGVAGIEELEITPNDKINILCGPNGIGKTTVLEVISHIFANGRTSILKTNANADSSKVSFTFDVDGETKTQEVTFNTFKPDTNARIVGAHVESSGILTLKTQRLFPYTNLQNIERDEQKDDSKLWNDAINGINITNVKNWFVRRYMFEPHSEGQGLTPEQKNNFSLAKRCFSLLNPEFTFSRVDSSTNDILINTPNGEIYYEYLSAGFKSIIAVVFGIIKEIEFRFTDPQINAQDFNGIIVIDEIELHLHPEWQSKVISILETTFPNAQFFVSTHSPHIIQSAKPDQIIALERDNNKVIERELPETEFGFQGWTIEEVLIDVMGMEDLRTQIFTELMDSFSSAIDNDNLETAQNTYNELNIMLHPNNPVRKLLKFQLAGVNDDRAHD</sequence>
<comment type="caution">
    <text evidence="2">The sequence shown here is derived from an EMBL/GenBank/DDBJ whole genome shotgun (WGS) entry which is preliminary data.</text>
</comment>
<dbReference type="EMBL" id="JAWHTF010000004">
    <property type="protein sequence ID" value="MDU8886316.1"/>
    <property type="molecule type" value="Genomic_DNA"/>
</dbReference>
<dbReference type="InterPro" id="IPR003959">
    <property type="entry name" value="ATPase_AAA_core"/>
</dbReference>
<dbReference type="Proteomes" id="UP001268651">
    <property type="component" value="Unassembled WGS sequence"/>
</dbReference>
<protein>
    <submittedName>
        <fullName evidence="2">AAA family ATPase</fullName>
    </submittedName>
</protein>
<dbReference type="RefSeq" id="WP_316662310.1">
    <property type="nucleotide sequence ID" value="NZ_JAWHTF010000004.1"/>
</dbReference>
<evidence type="ECO:0000313" key="2">
    <source>
        <dbReference type="EMBL" id="MDU8886316.1"/>
    </source>
</evidence>
<organism evidence="2 3">
    <name type="scientific">Gilvirhabdus luticola</name>
    <dbReference type="NCBI Taxonomy" id="3079858"/>
    <lineage>
        <taxon>Bacteria</taxon>
        <taxon>Pseudomonadati</taxon>
        <taxon>Bacteroidota</taxon>
        <taxon>Flavobacteriia</taxon>
        <taxon>Flavobacteriales</taxon>
        <taxon>Flavobacteriaceae</taxon>
        <taxon>Gilvirhabdus</taxon>
    </lineage>
</organism>